<dbReference type="InterPro" id="IPR049253">
    <property type="entry name" value="DUF6886"/>
</dbReference>
<comment type="caution">
    <text evidence="1">The sequence shown here is derived from an EMBL/GenBank/DDBJ whole genome shotgun (WGS) entry which is preliminary data.</text>
</comment>
<reference evidence="1 2" key="1">
    <citation type="submission" date="2023-05" db="EMBL/GenBank/DDBJ databases">
        <title>Genome sequence of Pinibacter sp. MAH-24.</title>
        <authorList>
            <person name="Huq M.A."/>
        </authorList>
    </citation>
    <scope>NUCLEOTIDE SEQUENCE [LARGE SCALE GENOMIC DNA]</scope>
    <source>
        <strain evidence="1 2">MAH-24</strain>
    </source>
</reference>
<accession>A0ABT6RFK9</accession>
<gene>
    <name evidence="1" type="ORF">QJ048_15710</name>
</gene>
<sequence>MQLFHVSEEAGIKTFKPRPSPSKLDSITGNVVFAISDTMLHNYLLPRDCPRVCFYKTTESTSEDAERFLGNTTASYVVAVESGWWKKIKETSLYCYEFPSEDFVLLDICAGYYISNKETEPKAVAAIEDPVSAITERNVELRFVPDLWTLHDAVLRYALNFSMIRMRNAKSR</sequence>
<organism evidence="1 2">
    <name type="scientific">Pinibacter soli</name>
    <dbReference type="NCBI Taxonomy" id="3044211"/>
    <lineage>
        <taxon>Bacteria</taxon>
        <taxon>Pseudomonadati</taxon>
        <taxon>Bacteroidota</taxon>
        <taxon>Chitinophagia</taxon>
        <taxon>Chitinophagales</taxon>
        <taxon>Chitinophagaceae</taxon>
        <taxon>Pinibacter</taxon>
    </lineage>
</organism>
<dbReference type="EMBL" id="JASBRG010000007">
    <property type="protein sequence ID" value="MDI3321241.1"/>
    <property type="molecule type" value="Genomic_DNA"/>
</dbReference>
<dbReference type="RefSeq" id="WP_282335351.1">
    <property type="nucleotide sequence ID" value="NZ_JASBRG010000007.1"/>
</dbReference>
<protein>
    <recommendedName>
        <fullName evidence="3">DUF4433 domain-containing protein</fullName>
    </recommendedName>
</protein>
<dbReference type="Pfam" id="PF21820">
    <property type="entry name" value="DUF6886"/>
    <property type="match status" value="1"/>
</dbReference>
<evidence type="ECO:0000313" key="2">
    <source>
        <dbReference type="Proteomes" id="UP001226434"/>
    </source>
</evidence>
<evidence type="ECO:0000313" key="1">
    <source>
        <dbReference type="EMBL" id="MDI3321241.1"/>
    </source>
</evidence>
<evidence type="ECO:0008006" key="3">
    <source>
        <dbReference type="Google" id="ProtNLM"/>
    </source>
</evidence>
<dbReference type="Proteomes" id="UP001226434">
    <property type="component" value="Unassembled WGS sequence"/>
</dbReference>
<name>A0ABT6RFK9_9BACT</name>
<proteinExistence type="predicted"/>
<keyword evidence="2" id="KW-1185">Reference proteome</keyword>